<organism evidence="8 9">
    <name type="scientific">Deinococcus xinjiangensis</name>
    <dbReference type="NCBI Taxonomy" id="457454"/>
    <lineage>
        <taxon>Bacteria</taxon>
        <taxon>Thermotogati</taxon>
        <taxon>Deinococcota</taxon>
        <taxon>Deinococci</taxon>
        <taxon>Deinococcales</taxon>
        <taxon>Deinococcaceae</taxon>
        <taxon>Deinococcus</taxon>
    </lineage>
</organism>
<evidence type="ECO:0000256" key="4">
    <source>
        <dbReference type="ARBA" id="ARBA00023316"/>
    </source>
</evidence>
<comment type="catalytic activity">
    <reaction evidence="1">
        <text>Hydrolyzes the link between N-acetylmuramoyl residues and L-amino acid residues in certain cell-wall glycopeptides.</text>
        <dbReference type="EC" id="3.5.1.28"/>
    </reaction>
</comment>
<dbReference type="Proteomes" id="UP001458946">
    <property type="component" value="Unassembled WGS sequence"/>
</dbReference>
<dbReference type="InterPro" id="IPR051206">
    <property type="entry name" value="NAMLAA_amidase_2"/>
</dbReference>
<sequence length="218" mass="23680">MPRLLPLLTLASALALAAPAPAPKLDTSHQIQPSPLRQKLILEYIHQHYDPSATSINITPKMIVIHWTAISSLQSTLAAFGPDVLSGRDDIQRGGKLNTGAHFLVDRDGTIYKLLDETVMARHTIGLNRIAIGIENVGSGSLTAAQLAANQALVRYLVNKYPIQYLIGHYEYGSFRTSPLWEEKDKTYFTVKSDPGAPFMAALRAGLAGQGIKLKAAP</sequence>
<evidence type="ECO:0000313" key="8">
    <source>
        <dbReference type="EMBL" id="GAA5500954.1"/>
    </source>
</evidence>
<evidence type="ECO:0000259" key="6">
    <source>
        <dbReference type="SMART" id="SM00644"/>
    </source>
</evidence>
<feature type="chain" id="PRO_5045946693" description="N-acetylmuramoyl-L-alanine amidase" evidence="5">
    <location>
        <begin position="18"/>
        <end position="218"/>
    </location>
</feature>
<evidence type="ECO:0000256" key="2">
    <source>
        <dbReference type="ARBA" id="ARBA00011901"/>
    </source>
</evidence>
<evidence type="ECO:0000256" key="1">
    <source>
        <dbReference type="ARBA" id="ARBA00001561"/>
    </source>
</evidence>
<evidence type="ECO:0000256" key="3">
    <source>
        <dbReference type="ARBA" id="ARBA00022801"/>
    </source>
</evidence>
<evidence type="ECO:0000313" key="9">
    <source>
        <dbReference type="Proteomes" id="UP001458946"/>
    </source>
</evidence>
<dbReference type="EMBL" id="BAABRN010000005">
    <property type="protein sequence ID" value="GAA5500954.1"/>
    <property type="molecule type" value="Genomic_DNA"/>
</dbReference>
<dbReference type="PANTHER" id="PTHR30417:SF1">
    <property type="entry name" value="N-ACETYLMURAMOYL-L-ALANINE AMIDASE AMID"/>
    <property type="match status" value="1"/>
</dbReference>
<keyword evidence="9" id="KW-1185">Reference proteome</keyword>
<keyword evidence="5" id="KW-0732">Signal</keyword>
<dbReference type="InterPro" id="IPR002502">
    <property type="entry name" value="Amidase_domain"/>
</dbReference>
<proteinExistence type="predicted"/>
<comment type="caution">
    <text evidence="8">The sequence shown here is derived from an EMBL/GenBank/DDBJ whole genome shotgun (WGS) entry which is preliminary data.</text>
</comment>
<dbReference type="EC" id="3.5.1.28" evidence="2"/>
<dbReference type="InterPro" id="IPR006619">
    <property type="entry name" value="PGRP_domain_met/bac"/>
</dbReference>
<gene>
    <name evidence="8" type="ORF">Dxin01_00682</name>
</gene>
<evidence type="ECO:0000259" key="7">
    <source>
        <dbReference type="SMART" id="SM00701"/>
    </source>
</evidence>
<dbReference type="RefSeq" id="WP_353540932.1">
    <property type="nucleotide sequence ID" value="NZ_BAABRN010000005.1"/>
</dbReference>
<dbReference type="Pfam" id="PF01510">
    <property type="entry name" value="Amidase_2"/>
    <property type="match status" value="1"/>
</dbReference>
<keyword evidence="3" id="KW-0378">Hydrolase</keyword>
<dbReference type="SMART" id="SM00644">
    <property type="entry name" value="Ami_2"/>
    <property type="match status" value="1"/>
</dbReference>
<feature type="domain" description="N-acetylmuramoyl-L-alanine amidase" evidence="6">
    <location>
        <begin position="48"/>
        <end position="180"/>
    </location>
</feature>
<keyword evidence="4" id="KW-0961">Cell wall biogenesis/degradation</keyword>
<dbReference type="CDD" id="cd06583">
    <property type="entry name" value="PGRP"/>
    <property type="match status" value="1"/>
</dbReference>
<reference evidence="8 9" key="1">
    <citation type="submission" date="2024-02" db="EMBL/GenBank/DDBJ databases">
        <title>Deinococcus xinjiangensis NBRC 107630.</title>
        <authorList>
            <person name="Ichikawa N."/>
            <person name="Katano-Makiyama Y."/>
            <person name="Hidaka K."/>
        </authorList>
    </citation>
    <scope>NUCLEOTIDE SEQUENCE [LARGE SCALE GENOMIC DNA]</scope>
    <source>
        <strain evidence="8 9">NBRC 107630</strain>
    </source>
</reference>
<name>A0ABP9V6Q6_9DEIO</name>
<dbReference type="InterPro" id="IPR036505">
    <property type="entry name" value="Amidase/PGRP_sf"/>
</dbReference>
<dbReference type="Gene3D" id="3.40.80.10">
    <property type="entry name" value="Peptidoglycan recognition protein-like"/>
    <property type="match status" value="1"/>
</dbReference>
<evidence type="ECO:0000256" key="5">
    <source>
        <dbReference type="SAM" id="SignalP"/>
    </source>
</evidence>
<feature type="domain" description="Peptidoglycan recognition protein family" evidence="7">
    <location>
        <begin position="43"/>
        <end position="173"/>
    </location>
</feature>
<feature type="signal peptide" evidence="5">
    <location>
        <begin position="1"/>
        <end position="17"/>
    </location>
</feature>
<protein>
    <recommendedName>
        <fullName evidence="2">N-acetylmuramoyl-L-alanine amidase</fullName>
        <ecNumber evidence="2">3.5.1.28</ecNumber>
    </recommendedName>
</protein>
<dbReference type="SUPFAM" id="SSF55846">
    <property type="entry name" value="N-acetylmuramoyl-L-alanine amidase-like"/>
    <property type="match status" value="1"/>
</dbReference>
<dbReference type="SMART" id="SM00701">
    <property type="entry name" value="PGRP"/>
    <property type="match status" value="1"/>
</dbReference>
<accession>A0ABP9V6Q6</accession>
<dbReference type="PANTHER" id="PTHR30417">
    <property type="entry name" value="N-ACETYLMURAMOYL-L-ALANINE AMIDASE AMID"/>
    <property type="match status" value="1"/>
</dbReference>